<dbReference type="SUPFAM" id="SSF52047">
    <property type="entry name" value="RNI-like"/>
    <property type="match status" value="1"/>
</dbReference>
<feature type="compositionally biased region" description="Polar residues" evidence="1">
    <location>
        <begin position="547"/>
        <end position="557"/>
    </location>
</feature>
<feature type="region of interest" description="Disordered" evidence="1">
    <location>
        <begin position="533"/>
        <end position="560"/>
    </location>
</feature>
<organism evidence="2 3">
    <name type="scientific">Cercospora berteroae</name>
    <dbReference type="NCBI Taxonomy" id="357750"/>
    <lineage>
        <taxon>Eukaryota</taxon>
        <taxon>Fungi</taxon>
        <taxon>Dikarya</taxon>
        <taxon>Ascomycota</taxon>
        <taxon>Pezizomycotina</taxon>
        <taxon>Dothideomycetes</taxon>
        <taxon>Dothideomycetidae</taxon>
        <taxon>Mycosphaerellales</taxon>
        <taxon>Mycosphaerellaceae</taxon>
        <taxon>Cercospora</taxon>
    </lineage>
</organism>
<accession>A0A2S6BTN8</accession>
<evidence type="ECO:0008006" key="4">
    <source>
        <dbReference type="Google" id="ProtNLM"/>
    </source>
</evidence>
<dbReference type="PANTHER" id="PTHR34755">
    <property type="entry name" value="SERINE/ARGININE REPETITIVE MATRIX PROTEIN 3-RELATED"/>
    <property type="match status" value="1"/>
</dbReference>
<proteinExistence type="predicted"/>
<feature type="compositionally biased region" description="Acidic residues" evidence="1">
    <location>
        <begin position="23"/>
        <end position="35"/>
    </location>
</feature>
<dbReference type="Proteomes" id="UP000237631">
    <property type="component" value="Unassembled WGS sequence"/>
</dbReference>
<evidence type="ECO:0000313" key="2">
    <source>
        <dbReference type="EMBL" id="PPJ50832.1"/>
    </source>
</evidence>
<reference evidence="3" key="1">
    <citation type="journal article" date="2017" name="bioRxiv">
        <title>Conservation of a gene cluster reveals novel cercosporin biosynthetic mechanisms and extends production to the genus Colletotrichum.</title>
        <authorList>
            <person name="de Jonge R."/>
            <person name="Ebert M.K."/>
            <person name="Huitt-Roehl C.R."/>
            <person name="Pal P."/>
            <person name="Suttle J.C."/>
            <person name="Spanner R.E."/>
            <person name="Neubauer J.D."/>
            <person name="Jurick W.M.II."/>
            <person name="Stott K.A."/>
            <person name="Secor G.A."/>
            <person name="Thomma B.P.H.J."/>
            <person name="Van de Peer Y."/>
            <person name="Townsend C.A."/>
            <person name="Bolton M.D."/>
        </authorList>
    </citation>
    <scope>NUCLEOTIDE SEQUENCE [LARGE SCALE GENOMIC DNA]</scope>
    <source>
        <strain evidence="3">CBS538.71</strain>
    </source>
</reference>
<dbReference type="InterPro" id="IPR052109">
    <property type="entry name" value="SRRM_Domain-Containing"/>
</dbReference>
<dbReference type="STRING" id="357750.A0A2S6BTN8"/>
<gene>
    <name evidence="2" type="ORF">CBER1_07250</name>
</gene>
<evidence type="ECO:0000256" key="1">
    <source>
        <dbReference type="SAM" id="MobiDB-lite"/>
    </source>
</evidence>
<dbReference type="OrthoDB" id="5395390at2759"/>
<feature type="compositionally biased region" description="Acidic residues" evidence="1">
    <location>
        <begin position="637"/>
        <end position="646"/>
    </location>
</feature>
<protein>
    <recommendedName>
        <fullName evidence="4">F-box domain-containing protein</fullName>
    </recommendedName>
</protein>
<feature type="region of interest" description="Disordered" evidence="1">
    <location>
        <begin position="577"/>
        <end position="651"/>
    </location>
</feature>
<dbReference type="AlphaFoldDB" id="A0A2S6BTN8"/>
<dbReference type="InterPro" id="IPR032675">
    <property type="entry name" value="LRR_dom_sf"/>
</dbReference>
<feature type="region of interest" description="Disordered" evidence="1">
    <location>
        <begin position="679"/>
        <end position="708"/>
    </location>
</feature>
<keyword evidence="3" id="KW-1185">Reference proteome</keyword>
<feature type="compositionally biased region" description="Polar residues" evidence="1">
    <location>
        <begin position="621"/>
        <end position="636"/>
    </location>
</feature>
<feature type="compositionally biased region" description="Basic residues" evidence="1">
    <location>
        <begin position="53"/>
        <end position="71"/>
    </location>
</feature>
<name>A0A2S6BTN8_9PEZI</name>
<feature type="region of interest" description="Disordered" evidence="1">
    <location>
        <begin position="1"/>
        <end position="86"/>
    </location>
</feature>
<evidence type="ECO:0000313" key="3">
    <source>
        <dbReference type="Proteomes" id="UP000237631"/>
    </source>
</evidence>
<feature type="compositionally biased region" description="Basic residues" evidence="1">
    <location>
        <begin position="1"/>
        <end position="18"/>
    </location>
</feature>
<feature type="compositionally biased region" description="Acidic residues" evidence="1">
    <location>
        <begin position="683"/>
        <end position="708"/>
    </location>
</feature>
<feature type="compositionally biased region" description="Polar residues" evidence="1">
    <location>
        <begin position="36"/>
        <end position="46"/>
    </location>
</feature>
<sequence length="708" mass="81738">MAGTKRRSTRQAATRRRSIYLDPDTDDDFEADSENDYTPQEQSSEVAQEPAPKRRKLSAPRKPHTRSKAAKTRQSSLKKAFRVGKSRKPNVEPVKKLFDGPSDGKIPKWVELPHDILKSIFVYAAGDTQSWTRPSHDNAAWLKLSAARVCRAFAEPALDAYYNSPGIYNTQHPHQLLDLLRTSNDQRFVNYNVKIHRLNIDLRNLAYSAPGRPVFDLLQLIPELPQLQHMELLHQNYEKPYRPRKQPKWTVQPRELVKVMEDRGIHLRTWRWSRDTIAKHPLAHDIPLDLYEKLTDVHDSSVFAYLKRLVVTGFNVDDSLEPAAVYVGDESRSPPGLATSIAKLPALTDLTFISCDIIMDKFLQRLPNNLRRLELSNCLEITSDLLRDFFDTSGIQLRILELNNNAALNLSFTQSLKEKCPRLEVLKMDLQLYSEKETTNDAFELYDELLPENETATWPPTLRHLEILEAQKWSPESAQNFFRTLVERADELPDLRTLIIHAHVNIPWRDRVQFRDQWIERLRRVYQREHTEPNKGFGSLRQFRMSRPSTSTENGVYSSDLDELSRDVPVDSRHLRVRKASHVQISPHKPTGDTDQYSDSDLQAEPVSRPQRRSKRVAETQLLSRSKTTTPSPESASDTESDEEVGSADWRKVPENFIQGLCDIVDIRIDNQRPREMQYTEADFLDAEASGDDDWNEDADEEEDGYAW</sequence>
<dbReference type="PANTHER" id="PTHR34755:SF4">
    <property type="entry name" value="F-BOX DOMAIN-CONTAINING PROTEIN"/>
    <property type="match status" value="1"/>
</dbReference>
<dbReference type="Gene3D" id="3.80.10.10">
    <property type="entry name" value="Ribonuclease Inhibitor"/>
    <property type="match status" value="1"/>
</dbReference>
<comment type="caution">
    <text evidence="2">The sequence shown here is derived from an EMBL/GenBank/DDBJ whole genome shotgun (WGS) entry which is preliminary data.</text>
</comment>
<dbReference type="EMBL" id="PNEN01001774">
    <property type="protein sequence ID" value="PPJ50832.1"/>
    <property type="molecule type" value="Genomic_DNA"/>
</dbReference>